<dbReference type="PANTHER" id="PTHR40048:SF1">
    <property type="entry name" value="RHAMNOSYL O-METHYLTRANSFERASE"/>
    <property type="match status" value="1"/>
</dbReference>
<comment type="caution">
    <text evidence="3">The sequence shown here is derived from an EMBL/GenBank/DDBJ whole genome shotgun (WGS) entry which is preliminary data.</text>
</comment>
<protein>
    <submittedName>
        <fullName evidence="3">Translation elongation factor P</fullName>
    </submittedName>
</protein>
<gene>
    <name evidence="3" type="ORF">UT63_C0002G0003</name>
</gene>
<dbReference type="Proteomes" id="UP000034539">
    <property type="component" value="Unassembled WGS sequence"/>
</dbReference>
<dbReference type="PANTHER" id="PTHR40048">
    <property type="entry name" value="RHAMNOSYL O-METHYLTRANSFERASE"/>
    <property type="match status" value="1"/>
</dbReference>
<dbReference type="SUPFAM" id="SSF53335">
    <property type="entry name" value="S-adenosyl-L-methionine-dependent methyltransferases"/>
    <property type="match status" value="1"/>
</dbReference>
<dbReference type="GO" id="GO:0008168">
    <property type="term" value="F:methyltransferase activity"/>
    <property type="evidence" value="ECO:0007669"/>
    <property type="project" value="UniProtKB-KW"/>
</dbReference>
<dbReference type="GO" id="GO:0071770">
    <property type="term" value="P:DIM/DIP cell wall layer assembly"/>
    <property type="evidence" value="ECO:0007669"/>
    <property type="project" value="TreeGrafter"/>
</dbReference>
<name>A0A0G0Q2J9_9BACT</name>
<keyword evidence="3" id="KW-0648">Protein biosynthesis</keyword>
<evidence type="ECO:0000313" key="4">
    <source>
        <dbReference type="Proteomes" id="UP000034539"/>
    </source>
</evidence>
<dbReference type="AlphaFoldDB" id="A0A0G0Q2J9"/>
<keyword evidence="3" id="KW-0251">Elongation factor</keyword>
<dbReference type="Pfam" id="PF13578">
    <property type="entry name" value="Methyltransf_24"/>
    <property type="match status" value="1"/>
</dbReference>
<evidence type="ECO:0000256" key="2">
    <source>
        <dbReference type="ARBA" id="ARBA00022679"/>
    </source>
</evidence>
<organism evidence="3 4">
    <name type="scientific">Candidatus Gottesmanbacteria bacterium GW2011_GWC2_39_8</name>
    <dbReference type="NCBI Taxonomy" id="1618450"/>
    <lineage>
        <taxon>Bacteria</taxon>
        <taxon>Candidatus Gottesmaniibacteriota</taxon>
    </lineage>
</organism>
<evidence type="ECO:0000256" key="1">
    <source>
        <dbReference type="ARBA" id="ARBA00022603"/>
    </source>
</evidence>
<evidence type="ECO:0000313" key="3">
    <source>
        <dbReference type="EMBL" id="KKR34358.1"/>
    </source>
</evidence>
<keyword evidence="1" id="KW-0489">Methyltransferase</keyword>
<dbReference type="Gene3D" id="3.40.50.150">
    <property type="entry name" value="Vaccinia Virus protein VP39"/>
    <property type="match status" value="1"/>
</dbReference>
<keyword evidence="2" id="KW-0808">Transferase</keyword>
<accession>A0A0G0Q2J9</accession>
<dbReference type="InterPro" id="IPR029063">
    <property type="entry name" value="SAM-dependent_MTases_sf"/>
</dbReference>
<dbReference type="GO" id="GO:0032259">
    <property type="term" value="P:methylation"/>
    <property type="evidence" value="ECO:0007669"/>
    <property type="project" value="UniProtKB-KW"/>
</dbReference>
<dbReference type="GO" id="GO:0005886">
    <property type="term" value="C:plasma membrane"/>
    <property type="evidence" value="ECO:0007669"/>
    <property type="project" value="TreeGrafter"/>
</dbReference>
<reference evidence="3 4" key="1">
    <citation type="journal article" date="2015" name="Nature">
        <title>rRNA introns, odd ribosomes, and small enigmatic genomes across a large radiation of phyla.</title>
        <authorList>
            <person name="Brown C.T."/>
            <person name="Hug L.A."/>
            <person name="Thomas B.C."/>
            <person name="Sharon I."/>
            <person name="Castelle C.J."/>
            <person name="Singh A."/>
            <person name="Wilkins M.J."/>
            <person name="Williams K.H."/>
            <person name="Banfield J.F."/>
        </authorList>
    </citation>
    <scope>NUCLEOTIDE SEQUENCE [LARGE SCALE GENOMIC DNA]</scope>
</reference>
<dbReference type="EMBL" id="LBXN01000002">
    <property type="protein sequence ID" value="KKR34358.1"/>
    <property type="molecule type" value="Genomic_DNA"/>
</dbReference>
<dbReference type="GO" id="GO:0003746">
    <property type="term" value="F:translation elongation factor activity"/>
    <property type="evidence" value="ECO:0007669"/>
    <property type="project" value="UniProtKB-KW"/>
</dbReference>
<sequence length="236" mass="26652">MDIAKIKEITRDTDGWLSDREGELLYELAQNCKGRGVIVEIGSWKGKSTIWLAKGSEKGAKSKIYAIDPHTGSPEHGKKVWTYDEFRANIKKAGVEKMVIPIVKNSLEAVSEFEEPVELLFIDGAHEYEAVKSDLKAWFPKVIDGGIIAFHDSAGWGRWPGVEKAVVEHVYKSDKFRNVKFVQSITFGQKVSENNFTERLKNRYTLLLKIIADFGDGLHLPVPVRRIGKKILLLLK</sequence>
<proteinExistence type="predicted"/>